<dbReference type="SUPFAM" id="SSF51905">
    <property type="entry name" value="FAD/NAD(P)-binding domain"/>
    <property type="match status" value="1"/>
</dbReference>
<dbReference type="InterPro" id="IPR036188">
    <property type="entry name" value="FAD/NAD-bd_sf"/>
</dbReference>
<dbReference type="InterPro" id="IPR002937">
    <property type="entry name" value="Amino_oxidase"/>
</dbReference>
<dbReference type="Pfam" id="PF01593">
    <property type="entry name" value="Amino_oxidase"/>
    <property type="match status" value="1"/>
</dbReference>
<dbReference type="Gene3D" id="3.90.660.10">
    <property type="match status" value="1"/>
</dbReference>
<comment type="catalytic activity">
    <reaction evidence="6">
        <text>L-tryptophan + O2 = indole-3-acetamide + CO2 + H2O</text>
        <dbReference type="Rhea" id="RHEA:16165"/>
        <dbReference type="ChEBI" id="CHEBI:15377"/>
        <dbReference type="ChEBI" id="CHEBI:15379"/>
        <dbReference type="ChEBI" id="CHEBI:16031"/>
        <dbReference type="ChEBI" id="CHEBI:16526"/>
        <dbReference type="ChEBI" id="CHEBI:57912"/>
        <dbReference type="EC" id="1.13.12.3"/>
    </reaction>
</comment>
<dbReference type="GO" id="GO:0009063">
    <property type="term" value="P:amino acid catabolic process"/>
    <property type="evidence" value="ECO:0007669"/>
    <property type="project" value="TreeGrafter"/>
</dbReference>
<keyword evidence="8" id="KW-0503">Monooxygenase</keyword>
<dbReference type="PANTHER" id="PTHR10742:SF342">
    <property type="entry name" value="AMINE OXIDASE"/>
    <property type="match status" value="1"/>
</dbReference>
<evidence type="ECO:0000313" key="8">
    <source>
        <dbReference type="EMBL" id="TQN49649.1"/>
    </source>
</evidence>
<dbReference type="EMBL" id="SZUV01000003">
    <property type="protein sequence ID" value="TQN49649.1"/>
    <property type="molecule type" value="Genomic_DNA"/>
</dbReference>
<evidence type="ECO:0000256" key="3">
    <source>
        <dbReference type="ARBA" id="ARBA00012535"/>
    </source>
</evidence>
<dbReference type="InterPro" id="IPR050281">
    <property type="entry name" value="Flavin_monoamine_oxidase"/>
</dbReference>
<accession>A0A543Q001</accession>
<dbReference type="PANTHER" id="PTHR10742">
    <property type="entry name" value="FLAVIN MONOAMINE OXIDASE"/>
    <property type="match status" value="1"/>
</dbReference>
<reference evidence="8 9" key="1">
    <citation type="submission" date="2019-03" db="EMBL/GenBank/DDBJ databases">
        <title>New insights into Acidothiobacillus thiooxidans sulfur metabolism through coupled gene expression, solution geochemistry, microscopy and spectroscopy analyses.</title>
        <authorList>
            <person name="Camacho D."/>
            <person name="Frazao R."/>
            <person name="Fouillen A."/>
            <person name="Nanci A."/>
            <person name="Lang B.F."/>
            <person name="Apte S.C."/>
            <person name="Baron C."/>
            <person name="Warren L.A."/>
        </authorList>
    </citation>
    <scope>NUCLEOTIDE SEQUENCE [LARGE SCALE GENOMIC DNA]</scope>
    <source>
        <strain evidence="8 9">ATCC 19377</strain>
    </source>
</reference>
<proteinExistence type="inferred from homology"/>
<dbReference type="GO" id="GO:0001716">
    <property type="term" value="F:L-amino-acid oxidase activity"/>
    <property type="evidence" value="ECO:0007669"/>
    <property type="project" value="TreeGrafter"/>
</dbReference>
<evidence type="ECO:0000313" key="9">
    <source>
        <dbReference type="Proteomes" id="UP000315403"/>
    </source>
</evidence>
<keyword evidence="8" id="KW-0560">Oxidoreductase</keyword>
<dbReference type="AlphaFoldDB" id="A0A543Q001"/>
<evidence type="ECO:0000256" key="6">
    <source>
        <dbReference type="ARBA" id="ARBA00047321"/>
    </source>
</evidence>
<comment type="caution">
    <text evidence="8">The sequence shown here is derived from an EMBL/GenBank/DDBJ whole genome shotgun (WGS) entry which is preliminary data.</text>
</comment>
<dbReference type="EC" id="1.13.12.3" evidence="3"/>
<name>A0A543Q001_ACITH</name>
<comment type="similarity">
    <text evidence="2">Belongs to the tryptophan 2-monooxygenase family.</text>
</comment>
<dbReference type="Gene3D" id="3.50.50.60">
    <property type="entry name" value="FAD/NAD(P)-binding domain"/>
    <property type="match status" value="1"/>
</dbReference>
<evidence type="ECO:0000256" key="4">
    <source>
        <dbReference type="ARBA" id="ARBA00017871"/>
    </source>
</evidence>
<dbReference type="GO" id="GO:0050361">
    <property type="term" value="F:tryptophan 2-monooxygenase activity"/>
    <property type="evidence" value="ECO:0007669"/>
    <property type="project" value="UniProtKB-EC"/>
</dbReference>
<keyword evidence="5" id="KW-0073">Auxin biosynthesis</keyword>
<dbReference type="SUPFAM" id="SSF54373">
    <property type="entry name" value="FAD-linked reductases, C-terminal domain"/>
    <property type="match status" value="1"/>
</dbReference>
<evidence type="ECO:0000256" key="2">
    <source>
        <dbReference type="ARBA" id="ARBA00005833"/>
    </source>
</evidence>
<organism evidence="8 9">
    <name type="scientific">Acidithiobacillus thiooxidans ATCC 19377</name>
    <dbReference type="NCBI Taxonomy" id="637390"/>
    <lineage>
        <taxon>Bacteria</taxon>
        <taxon>Pseudomonadati</taxon>
        <taxon>Pseudomonadota</taxon>
        <taxon>Acidithiobacillia</taxon>
        <taxon>Acidithiobacillales</taxon>
        <taxon>Acidithiobacillaceae</taxon>
        <taxon>Acidithiobacillus</taxon>
    </lineage>
</organism>
<dbReference type="GO" id="GO:0009851">
    <property type="term" value="P:auxin biosynthetic process"/>
    <property type="evidence" value="ECO:0007669"/>
    <property type="project" value="UniProtKB-KW"/>
</dbReference>
<dbReference type="RefSeq" id="WP_142089705.1">
    <property type="nucleotide sequence ID" value="NZ_SZUV01000003.1"/>
</dbReference>
<protein>
    <recommendedName>
        <fullName evidence="4">Tryptophan 2-monooxygenase</fullName>
        <ecNumber evidence="3">1.13.12.3</ecNumber>
    </recommendedName>
</protein>
<feature type="domain" description="Amine oxidase" evidence="7">
    <location>
        <begin position="44"/>
        <end position="521"/>
    </location>
</feature>
<sequence>MNIQKNLFPDFPFDYLNWISSPKKIGELPSHSIGKRVAIIGGGISGMVAAYELARIGVRPIIYEAGWIGGRLLSSTFTGVDSDIVAEMGGMRFSNSSILFWYYAMKVLGLSRRPFPNPLSDVAQSTVIDLLGKRYYGTKIVDFPLFFQQIQNAWEQALRESGIYDLISAIEDGDIIEIKRIWNNLILCWDDRTFYDFLCNSSAFSKLPYNFKEIFGQVGFGTGGWDSDFQNSMLEIFRVVICRFESEQYLVSGGAQQVVIGLWEKACKNINEFFEVSSVKELNEGSPRGRVETISRGEDGQFLVGNAFGCVECYDAVIVTCQSWLLTTSIHVEENLFSHDLWMALDRTRYMQASKTFILVNNPFWKLKNSITGEYQLSMTLTDRLTRGTYLFDYGSNRPAVICLSYSWMGDSMKMLPYDDEHKVKLAIKALNKIYSYTNIETHIRSIPYTISWEREKNFLGAFKGALPGHYRYNYRMFVHFKQDILPDYQRGIFLAGDDISWTPAWAEGAIQTALNAVWGVIHHLGGKCYKDNFGPGDNFDKIKPIELN</sequence>
<evidence type="ECO:0000259" key="7">
    <source>
        <dbReference type="Pfam" id="PF01593"/>
    </source>
</evidence>
<evidence type="ECO:0000256" key="5">
    <source>
        <dbReference type="ARBA" id="ARBA00023070"/>
    </source>
</evidence>
<comment type="pathway">
    <text evidence="1">Plant hormone metabolism; auxin biosynthesis.</text>
</comment>
<evidence type="ECO:0000256" key="1">
    <source>
        <dbReference type="ARBA" id="ARBA00004814"/>
    </source>
</evidence>
<dbReference type="Proteomes" id="UP000315403">
    <property type="component" value="Unassembled WGS sequence"/>
</dbReference>
<dbReference type="Gene3D" id="1.10.405.40">
    <property type="match status" value="1"/>
</dbReference>
<gene>
    <name evidence="8" type="primary">iaaM</name>
    <name evidence="8" type="ORF">DLNHIDIE_03058</name>
</gene>